<evidence type="ECO:0000256" key="2">
    <source>
        <dbReference type="SAM" id="MobiDB-lite"/>
    </source>
</evidence>
<name>A0A1B7NVY5_9EURO</name>
<evidence type="ECO:0000313" key="3">
    <source>
        <dbReference type="EMBL" id="OAX80932.1"/>
    </source>
</evidence>
<evidence type="ECO:0000256" key="1">
    <source>
        <dbReference type="SAM" id="Coils"/>
    </source>
</evidence>
<accession>A0A1B7NVY5</accession>
<evidence type="ECO:0000313" key="4">
    <source>
        <dbReference type="Proteomes" id="UP000091918"/>
    </source>
</evidence>
<reference evidence="3 4" key="1">
    <citation type="submission" date="2015-07" db="EMBL/GenBank/DDBJ databases">
        <title>Emmonsia species relationships and genome sequence.</title>
        <authorList>
            <person name="Cuomo C.A."/>
            <person name="Schwartz I.S."/>
            <person name="Kenyon C."/>
            <person name="de Hoog G.S."/>
            <person name="Govender N.P."/>
            <person name="Botha A."/>
            <person name="Moreno L."/>
            <person name="de Vries M."/>
            <person name="Munoz J.F."/>
            <person name="Stielow J.B."/>
        </authorList>
    </citation>
    <scope>NUCLEOTIDE SEQUENCE [LARGE SCALE GENOMIC DNA]</scope>
    <source>
        <strain evidence="3 4">CBS 136260</strain>
    </source>
</reference>
<dbReference type="EMBL" id="LGUA01000585">
    <property type="protein sequence ID" value="OAX80932.1"/>
    <property type="molecule type" value="Genomic_DNA"/>
</dbReference>
<gene>
    <name evidence="3" type="ORF">ACJ72_04731</name>
</gene>
<feature type="region of interest" description="Disordered" evidence="2">
    <location>
        <begin position="518"/>
        <end position="540"/>
    </location>
</feature>
<proteinExistence type="predicted"/>
<dbReference type="OrthoDB" id="4187708at2759"/>
<dbReference type="STRING" id="1658172.A0A1B7NVY5"/>
<comment type="caution">
    <text evidence="3">The sequence shown here is derived from an EMBL/GenBank/DDBJ whole genome shotgun (WGS) entry which is preliminary data.</text>
</comment>
<feature type="coiled-coil region" evidence="1">
    <location>
        <begin position="125"/>
        <end position="274"/>
    </location>
</feature>
<feature type="compositionally biased region" description="Polar residues" evidence="2">
    <location>
        <begin position="529"/>
        <end position="540"/>
    </location>
</feature>
<dbReference type="Proteomes" id="UP000091918">
    <property type="component" value="Unassembled WGS sequence"/>
</dbReference>
<keyword evidence="1" id="KW-0175">Coiled coil</keyword>
<sequence length="641" mass="71926">MTRKRPNLIFSIKEERTISQTQYSIKKALSRLPFQHRPSSRRSISSFSVGFIQDLTMSSKKATTKAASDGPIATATDPKNELETIVESVHILLDGWRFLKIPEVQKRIQNIKTATAPELERVDKIAELKRTLETLSAVKDEEIRKIKEDKDKKIRALEAENNKLKKESDLVADERENIATEKAKLEQARQTVQERHRDKETKLVKKMEEKYLKKTKDAQSSIQANMRKLEKEKNDAIGSNGKLTTEISRLEMYRDAMEKRNGELKEEVRTLQERLCTLSAKTAVSRTPFDEYEKYVEHMYQLTEKFATKLSENLPEKAALVFEPLGSKDKLGQASRIFDYTSCSSTGVAISLRKAAVQNFVSGHLISIFRDTLLLGIDTNNSAGREDEAILNMISTTLSPDDEKIWRGITVKALDKLPKFSSLTQTIEKVAQETVNKLQLLIHDSEQESSAVRKEVAEIMKAALKIWFLRRNDSCTITFNGAPGPKNDGSWDAWIVEEDSVPAAFSFPSNRVNAINGINGNGSGTSNGPESATTSSTLQPPSIRQAAESFVIFPQIIGEFESDDKDNGRGGSNSKSQKGKRIVLHRGFALFSDSPAFDIGMRDIQALKDDFRGLRHRRRQSSLSSPTYPHNSSGEPARVNG</sequence>
<organism evidence="3 4">
    <name type="scientific">Emergomyces africanus</name>
    <dbReference type="NCBI Taxonomy" id="1955775"/>
    <lineage>
        <taxon>Eukaryota</taxon>
        <taxon>Fungi</taxon>
        <taxon>Dikarya</taxon>
        <taxon>Ascomycota</taxon>
        <taxon>Pezizomycotina</taxon>
        <taxon>Eurotiomycetes</taxon>
        <taxon>Eurotiomycetidae</taxon>
        <taxon>Onygenales</taxon>
        <taxon>Ajellomycetaceae</taxon>
        <taxon>Emergomyces</taxon>
    </lineage>
</organism>
<protein>
    <submittedName>
        <fullName evidence="3">Uncharacterized protein</fullName>
    </submittedName>
</protein>
<dbReference type="AlphaFoldDB" id="A0A1B7NVY5"/>
<keyword evidence="4" id="KW-1185">Reference proteome</keyword>
<feature type="region of interest" description="Disordered" evidence="2">
    <location>
        <begin position="617"/>
        <end position="641"/>
    </location>
</feature>